<gene>
    <name evidence="9" type="ORF">MU1_58320</name>
</gene>
<evidence type="ECO:0000256" key="2">
    <source>
        <dbReference type="ARBA" id="ARBA00022475"/>
    </source>
</evidence>
<keyword evidence="6 7" id="KW-0472">Membrane</keyword>
<feature type="transmembrane region" description="Helical" evidence="7">
    <location>
        <begin position="26"/>
        <end position="45"/>
    </location>
</feature>
<name>A0ABQ6GR26_9BACL</name>
<keyword evidence="10" id="KW-1185">Reference proteome</keyword>
<evidence type="ECO:0000256" key="4">
    <source>
        <dbReference type="ARBA" id="ARBA00022679"/>
    </source>
</evidence>
<keyword evidence="3" id="KW-0597">Phosphoprotein</keyword>
<dbReference type="PANTHER" id="PTHR34220">
    <property type="entry name" value="SENSOR HISTIDINE KINASE YPDA"/>
    <property type="match status" value="1"/>
</dbReference>
<dbReference type="EMBL" id="BSSQ01000035">
    <property type="protein sequence ID" value="GLX71482.1"/>
    <property type="molecule type" value="Genomic_DNA"/>
</dbReference>
<dbReference type="Proteomes" id="UP001157114">
    <property type="component" value="Unassembled WGS sequence"/>
</dbReference>
<evidence type="ECO:0000256" key="6">
    <source>
        <dbReference type="ARBA" id="ARBA00023136"/>
    </source>
</evidence>
<dbReference type="SMART" id="SM00387">
    <property type="entry name" value="HATPase_c"/>
    <property type="match status" value="1"/>
</dbReference>
<dbReference type="Gene3D" id="3.30.450.20">
    <property type="entry name" value="PAS domain"/>
    <property type="match status" value="1"/>
</dbReference>
<dbReference type="RefSeq" id="WP_284242296.1">
    <property type="nucleotide sequence ID" value="NZ_BSSQ01000035.1"/>
</dbReference>
<dbReference type="Gene3D" id="3.30.565.10">
    <property type="entry name" value="Histidine kinase-like ATPase, C-terminal domain"/>
    <property type="match status" value="1"/>
</dbReference>
<evidence type="ECO:0000256" key="1">
    <source>
        <dbReference type="ARBA" id="ARBA00004651"/>
    </source>
</evidence>
<evidence type="ECO:0000256" key="5">
    <source>
        <dbReference type="ARBA" id="ARBA00022777"/>
    </source>
</evidence>
<evidence type="ECO:0000313" key="9">
    <source>
        <dbReference type="EMBL" id="GLX71482.1"/>
    </source>
</evidence>
<dbReference type="Pfam" id="PF00672">
    <property type="entry name" value="HAMP"/>
    <property type="match status" value="1"/>
</dbReference>
<sequence>MKRIRFLMDWANRLYQQLEGSLKYKLIVFFIGISIIPLAVVGYLVSTKSSDLAVKRETENALNLNNTKMSALDRSFNEIEFMLGDLVTNFNTTYYLQNIDDTNYESDRAFSVVSEVGSRLDNIMTSKPGLFDAVLIIPSGDVMPFLRGVVKGGELNNFKSLPAYINTVNIQAKAVWQYSYGNEGQELTVSESVVEPFSDEVLGVAVFDVNAEMLFDELDSSTLAPGESIQIVTADHKVIYDSDRTKIGETVHIGEENARIWQTASGSFKETAKQGDAVVSYRTSDINGWKIIYKIPYGNIVQGVSQISRMILLVTLIVGCFAFIAALLLYIHLYKPIAQLIKAMKRFEIGQLQERVQLERTDEFGRLARAFNYLAERVEVLIEDVTLEQKAKKEHEIRALQAQITPHFLYNTINSIKSLARMNRPKDIEAMSGALIDLLRLSANQQTDRIRIVDELNYVGSYVTIMQYRYKMQLVLDTRIPPSLQACGILKFSIQPIVENCIIHAFDPEMTERRIRIEAFEEEDKIRIEISDNGRGMDAGQLERLAGKLGSAATMPARDHKGRLHIGGMGLRNIHERLKLHYGDPYGLEFVSQTGEGTTVIMHIPYIQLDE</sequence>
<dbReference type="InterPro" id="IPR036890">
    <property type="entry name" value="HATPase_C_sf"/>
</dbReference>
<evidence type="ECO:0000256" key="3">
    <source>
        <dbReference type="ARBA" id="ARBA00022553"/>
    </source>
</evidence>
<evidence type="ECO:0000259" key="8">
    <source>
        <dbReference type="PROSITE" id="PS50885"/>
    </source>
</evidence>
<dbReference type="Pfam" id="PF06580">
    <property type="entry name" value="His_kinase"/>
    <property type="match status" value="1"/>
</dbReference>
<dbReference type="Gene3D" id="1.10.287.130">
    <property type="match status" value="1"/>
</dbReference>
<comment type="caution">
    <text evidence="9">The sequence shown here is derived from an EMBL/GenBank/DDBJ whole genome shotgun (WGS) entry which is preliminary data.</text>
</comment>
<keyword evidence="7" id="KW-1133">Transmembrane helix</keyword>
<dbReference type="SMART" id="SM00304">
    <property type="entry name" value="HAMP"/>
    <property type="match status" value="1"/>
</dbReference>
<dbReference type="InterPro" id="IPR003660">
    <property type="entry name" value="HAMP_dom"/>
</dbReference>
<dbReference type="InterPro" id="IPR003594">
    <property type="entry name" value="HATPase_dom"/>
</dbReference>
<proteinExistence type="predicted"/>
<dbReference type="PROSITE" id="PS50885">
    <property type="entry name" value="HAMP"/>
    <property type="match status" value="1"/>
</dbReference>
<keyword evidence="7" id="KW-0812">Transmembrane</keyword>
<dbReference type="CDD" id="cd06225">
    <property type="entry name" value="HAMP"/>
    <property type="match status" value="1"/>
</dbReference>
<evidence type="ECO:0000313" key="10">
    <source>
        <dbReference type="Proteomes" id="UP001157114"/>
    </source>
</evidence>
<dbReference type="InterPro" id="IPR010559">
    <property type="entry name" value="Sig_transdc_His_kin_internal"/>
</dbReference>
<dbReference type="InterPro" id="IPR050640">
    <property type="entry name" value="Bact_2-comp_sensor_kinase"/>
</dbReference>
<dbReference type="Pfam" id="PF02518">
    <property type="entry name" value="HATPase_c"/>
    <property type="match status" value="1"/>
</dbReference>
<dbReference type="SUPFAM" id="SSF158472">
    <property type="entry name" value="HAMP domain-like"/>
    <property type="match status" value="1"/>
</dbReference>
<feature type="transmembrane region" description="Helical" evidence="7">
    <location>
        <begin position="310"/>
        <end position="334"/>
    </location>
</feature>
<feature type="domain" description="HAMP" evidence="8">
    <location>
        <begin position="335"/>
        <end position="383"/>
    </location>
</feature>
<keyword evidence="2" id="KW-1003">Cell membrane</keyword>
<evidence type="ECO:0000256" key="7">
    <source>
        <dbReference type="SAM" id="Phobius"/>
    </source>
</evidence>
<organism evidence="9 10">
    <name type="scientific">Paenibacillus glycanilyticus</name>
    <dbReference type="NCBI Taxonomy" id="126569"/>
    <lineage>
        <taxon>Bacteria</taxon>
        <taxon>Bacillati</taxon>
        <taxon>Bacillota</taxon>
        <taxon>Bacilli</taxon>
        <taxon>Bacillales</taxon>
        <taxon>Paenibacillaceae</taxon>
        <taxon>Paenibacillus</taxon>
    </lineage>
</organism>
<dbReference type="PANTHER" id="PTHR34220:SF7">
    <property type="entry name" value="SENSOR HISTIDINE KINASE YPDA"/>
    <property type="match status" value="1"/>
</dbReference>
<protein>
    <recommendedName>
        <fullName evidence="8">HAMP domain-containing protein</fullName>
    </recommendedName>
</protein>
<comment type="subcellular location">
    <subcellularLocation>
        <location evidence="1">Cell membrane</location>
        <topology evidence="1">Multi-pass membrane protein</topology>
    </subcellularLocation>
</comment>
<dbReference type="SUPFAM" id="SSF55874">
    <property type="entry name" value="ATPase domain of HSP90 chaperone/DNA topoisomerase II/histidine kinase"/>
    <property type="match status" value="1"/>
</dbReference>
<accession>A0ABQ6GR26</accession>
<reference evidence="9 10" key="1">
    <citation type="submission" date="2023-03" db="EMBL/GenBank/DDBJ databases">
        <title>Draft genome sequence of the bacteria which degrade cell wall of Tricholomamatutake.</title>
        <authorList>
            <person name="Konishi Y."/>
            <person name="Fukuta Y."/>
            <person name="Shirasaka N."/>
        </authorList>
    </citation>
    <scope>NUCLEOTIDE SEQUENCE [LARGE SCALE GENOMIC DNA]</scope>
    <source>
        <strain evidence="10">mu1</strain>
    </source>
</reference>
<keyword evidence="4" id="KW-0808">Transferase</keyword>
<keyword evidence="5" id="KW-0418">Kinase</keyword>